<dbReference type="InterPro" id="IPR001647">
    <property type="entry name" value="HTH_TetR"/>
</dbReference>
<proteinExistence type="predicted"/>
<dbReference type="PANTHER" id="PTHR30055:SF226">
    <property type="entry name" value="HTH-TYPE TRANSCRIPTIONAL REGULATOR PKSA"/>
    <property type="match status" value="1"/>
</dbReference>
<dbReference type="AlphaFoldDB" id="A0A2A7NZJ1"/>
<dbReference type="SUPFAM" id="SSF46689">
    <property type="entry name" value="Homeodomain-like"/>
    <property type="match status" value="1"/>
</dbReference>
<protein>
    <submittedName>
        <fullName evidence="5">TetR/AcrR family transcriptional regulator</fullName>
    </submittedName>
</protein>
<keyword evidence="1 2" id="KW-0238">DNA-binding</keyword>
<evidence type="ECO:0000256" key="2">
    <source>
        <dbReference type="PROSITE-ProRule" id="PRU00335"/>
    </source>
</evidence>
<feature type="region of interest" description="Disordered" evidence="3">
    <location>
        <begin position="13"/>
        <end position="35"/>
    </location>
</feature>
<dbReference type="Gene3D" id="1.10.357.10">
    <property type="entry name" value="Tetracycline Repressor, domain 2"/>
    <property type="match status" value="1"/>
</dbReference>
<dbReference type="GO" id="GO:0003700">
    <property type="term" value="F:DNA-binding transcription factor activity"/>
    <property type="evidence" value="ECO:0007669"/>
    <property type="project" value="TreeGrafter"/>
</dbReference>
<dbReference type="Pfam" id="PF00440">
    <property type="entry name" value="TetR_N"/>
    <property type="match status" value="1"/>
</dbReference>
<evidence type="ECO:0000256" key="1">
    <source>
        <dbReference type="ARBA" id="ARBA00023125"/>
    </source>
</evidence>
<dbReference type="OrthoDB" id="3766519at2"/>
<reference evidence="5 6" key="1">
    <citation type="submission" date="2017-10" db="EMBL/GenBank/DDBJ databases">
        <title>The new phylogeny of genus Mycobacterium.</title>
        <authorList>
            <person name="Tortoli E."/>
            <person name="Trovato A."/>
            <person name="Cirillo D.M."/>
        </authorList>
    </citation>
    <scope>NUCLEOTIDE SEQUENCE [LARGE SCALE GENOMIC DNA]</scope>
    <source>
        <strain evidence="5 6">IP141170001</strain>
    </source>
</reference>
<evidence type="ECO:0000313" key="6">
    <source>
        <dbReference type="Proteomes" id="UP000220340"/>
    </source>
</evidence>
<dbReference type="InterPro" id="IPR009057">
    <property type="entry name" value="Homeodomain-like_sf"/>
</dbReference>
<feature type="DNA-binding region" description="H-T-H motif" evidence="2">
    <location>
        <begin position="57"/>
        <end position="76"/>
    </location>
</feature>
<evidence type="ECO:0000256" key="3">
    <source>
        <dbReference type="SAM" id="MobiDB-lite"/>
    </source>
</evidence>
<keyword evidence="6" id="KW-1185">Reference proteome</keyword>
<name>A0A2A7NZJ1_9MYCO</name>
<evidence type="ECO:0000313" key="5">
    <source>
        <dbReference type="EMBL" id="PEG55415.1"/>
    </source>
</evidence>
<dbReference type="Proteomes" id="UP000220340">
    <property type="component" value="Unassembled WGS sequence"/>
</dbReference>
<dbReference type="GO" id="GO:0000976">
    <property type="term" value="F:transcription cis-regulatory region binding"/>
    <property type="evidence" value="ECO:0007669"/>
    <property type="project" value="TreeGrafter"/>
</dbReference>
<feature type="domain" description="HTH tetR-type" evidence="4">
    <location>
        <begin position="34"/>
        <end position="94"/>
    </location>
</feature>
<sequence>MVAHVSALPAWEDRHVRTPSSGRPRLQRRKRPGATARDEVLDAAAELFTTLGVAATSTRQIAEAVGIRQASLYHHFRTKNDILATLLSGTVESSLQAAQQLGGRPEPPVVLLHALSYLDCRLLWDSPWNLGILYLLPEVRDPHFDDFHRQRTELRKAYQDLSHRVIAGLSPTGPDTLDVGIDEDAVFRLVESLPNLRADGLGAPDQPARTADLAIHLLGWRGDWAALRTASMAVAAEMARDRAAG</sequence>
<dbReference type="InterPro" id="IPR050109">
    <property type="entry name" value="HTH-type_TetR-like_transc_reg"/>
</dbReference>
<organism evidence="5 6">
    <name type="scientific">Mycolicibacterium diernhoferi</name>
    <dbReference type="NCBI Taxonomy" id="1801"/>
    <lineage>
        <taxon>Bacteria</taxon>
        <taxon>Bacillati</taxon>
        <taxon>Actinomycetota</taxon>
        <taxon>Actinomycetes</taxon>
        <taxon>Mycobacteriales</taxon>
        <taxon>Mycobacteriaceae</taxon>
        <taxon>Mycolicibacterium</taxon>
    </lineage>
</organism>
<accession>A0A2A7NZJ1</accession>
<gene>
    <name evidence="5" type="ORF">CRI78_05730</name>
</gene>
<dbReference type="PANTHER" id="PTHR30055">
    <property type="entry name" value="HTH-TYPE TRANSCRIPTIONAL REGULATOR RUTR"/>
    <property type="match status" value="1"/>
</dbReference>
<dbReference type="PROSITE" id="PS50977">
    <property type="entry name" value="HTH_TETR_2"/>
    <property type="match status" value="1"/>
</dbReference>
<dbReference type="EMBL" id="PDCR01000006">
    <property type="protein sequence ID" value="PEG55415.1"/>
    <property type="molecule type" value="Genomic_DNA"/>
</dbReference>
<dbReference type="PRINTS" id="PR00455">
    <property type="entry name" value="HTHTETR"/>
</dbReference>
<evidence type="ECO:0000259" key="4">
    <source>
        <dbReference type="PROSITE" id="PS50977"/>
    </source>
</evidence>
<comment type="caution">
    <text evidence="5">The sequence shown here is derived from an EMBL/GenBank/DDBJ whole genome shotgun (WGS) entry which is preliminary data.</text>
</comment>